<keyword evidence="3" id="KW-0227">DNA damage</keyword>
<proteinExistence type="inferred from homology"/>
<dbReference type="PROSITE" id="PS00058">
    <property type="entry name" value="DNA_MISMATCH_REPAIR_1"/>
    <property type="match status" value="1"/>
</dbReference>
<dbReference type="EMBL" id="JBGBPQ010000004">
    <property type="protein sequence ID" value="KAL1525235.1"/>
    <property type="molecule type" value="Genomic_DNA"/>
</dbReference>
<dbReference type="FunFam" id="3.30.565.10:FF:000109">
    <property type="entry name" value="Related to MLH1-DNA mismatch repair protein"/>
    <property type="match status" value="1"/>
</dbReference>
<dbReference type="Gene3D" id="3.30.230.10">
    <property type="match status" value="1"/>
</dbReference>
<dbReference type="PANTHER" id="PTHR10073:SF12">
    <property type="entry name" value="DNA MISMATCH REPAIR PROTEIN MLH1"/>
    <property type="match status" value="1"/>
</dbReference>
<name>A0AB34JX40_PRYPA</name>
<keyword evidence="10" id="KW-1185">Reference proteome</keyword>
<evidence type="ECO:0000256" key="4">
    <source>
        <dbReference type="ARBA" id="ARBA00023204"/>
    </source>
</evidence>
<evidence type="ECO:0000313" key="10">
    <source>
        <dbReference type="Proteomes" id="UP001515480"/>
    </source>
</evidence>
<dbReference type="InterPro" id="IPR014721">
    <property type="entry name" value="Ribsml_uS5_D2-typ_fold_subgr"/>
</dbReference>
<dbReference type="Pfam" id="PF16413">
    <property type="entry name" value="Mlh1_C"/>
    <property type="match status" value="1"/>
</dbReference>
<dbReference type="InterPro" id="IPR002099">
    <property type="entry name" value="MutL/Mlh/PMS"/>
</dbReference>
<dbReference type="InterPro" id="IPR036890">
    <property type="entry name" value="HATPase_C_sf"/>
</dbReference>
<keyword evidence="7" id="KW-0732">Signal</keyword>
<dbReference type="SUPFAM" id="SSF55874">
    <property type="entry name" value="ATPase domain of HSP90 chaperone/DNA topoisomerase II/histidine kinase"/>
    <property type="match status" value="1"/>
</dbReference>
<dbReference type="SMART" id="SM01340">
    <property type="entry name" value="DNA_mis_repair"/>
    <property type="match status" value="1"/>
</dbReference>
<feature type="domain" description="DNA mismatch repair protein S5" evidence="8">
    <location>
        <begin position="272"/>
        <end position="391"/>
    </location>
</feature>
<evidence type="ECO:0000256" key="2">
    <source>
        <dbReference type="ARBA" id="ARBA00006082"/>
    </source>
</evidence>
<evidence type="ECO:0000256" key="3">
    <source>
        <dbReference type="ARBA" id="ARBA00022763"/>
    </source>
</evidence>
<dbReference type="GO" id="GO:0016887">
    <property type="term" value="F:ATP hydrolysis activity"/>
    <property type="evidence" value="ECO:0007669"/>
    <property type="project" value="InterPro"/>
</dbReference>
<dbReference type="SUPFAM" id="SSF54211">
    <property type="entry name" value="Ribosomal protein S5 domain 2-like"/>
    <property type="match status" value="1"/>
</dbReference>
<evidence type="ECO:0000256" key="1">
    <source>
        <dbReference type="ARBA" id="ARBA00004123"/>
    </source>
</evidence>
<dbReference type="InterPro" id="IPR013507">
    <property type="entry name" value="DNA_mismatch_S5_2-like"/>
</dbReference>
<dbReference type="InterPro" id="IPR014762">
    <property type="entry name" value="DNA_mismatch_repair_CS"/>
</dbReference>
<comment type="subcellular location">
    <subcellularLocation>
        <location evidence="1">Nucleus</location>
    </subcellularLocation>
</comment>
<dbReference type="NCBIfam" id="TIGR00585">
    <property type="entry name" value="mutl"/>
    <property type="match status" value="1"/>
</dbReference>
<dbReference type="InterPro" id="IPR038973">
    <property type="entry name" value="MutL/Mlh/Pms-like"/>
</dbReference>
<feature type="signal peptide" evidence="7">
    <location>
        <begin position="1"/>
        <end position="24"/>
    </location>
</feature>
<accession>A0AB34JX40</accession>
<comment type="similarity">
    <text evidence="2">Belongs to the DNA mismatch repair MutL/HexB family.</text>
</comment>
<dbReference type="Proteomes" id="UP001515480">
    <property type="component" value="Unassembled WGS sequence"/>
</dbReference>
<dbReference type="CDD" id="cd03483">
    <property type="entry name" value="MutL_Trans_MLH1"/>
    <property type="match status" value="1"/>
</dbReference>
<keyword evidence="5" id="KW-0539">Nucleus</keyword>
<keyword evidence="4" id="KW-0234">DNA repair</keyword>
<protein>
    <recommendedName>
        <fullName evidence="8">DNA mismatch repair protein S5 domain-containing protein</fullName>
    </recommendedName>
</protein>
<evidence type="ECO:0000313" key="9">
    <source>
        <dbReference type="EMBL" id="KAL1525235.1"/>
    </source>
</evidence>
<reference evidence="9 10" key="1">
    <citation type="journal article" date="2024" name="Science">
        <title>Giant polyketide synthase enzymes in the biosynthesis of giant marine polyether toxins.</title>
        <authorList>
            <person name="Fallon T.R."/>
            <person name="Shende V.V."/>
            <person name="Wierzbicki I.H."/>
            <person name="Pendleton A.L."/>
            <person name="Watervoot N.F."/>
            <person name="Auber R.P."/>
            <person name="Gonzalez D.J."/>
            <person name="Wisecaver J.H."/>
            <person name="Moore B.S."/>
        </authorList>
    </citation>
    <scope>NUCLEOTIDE SEQUENCE [LARGE SCALE GENOMIC DNA]</scope>
    <source>
        <strain evidence="9 10">12B1</strain>
    </source>
</reference>
<dbReference type="Gene3D" id="3.30.565.10">
    <property type="entry name" value="Histidine kinase-like ATPase, C-terminal domain"/>
    <property type="match status" value="1"/>
</dbReference>
<organism evidence="9 10">
    <name type="scientific">Prymnesium parvum</name>
    <name type="common">Toxic golden alga</name>
    <dbReference type="NCBI Taxonomy" id="97485"/>
    <lineage>
        <taxon>Eukaryota</taxon>
        <taxon>Haptista</taxon>
        <taxon>Haptophyta</taxon>
        <taxon>Prymnesiophyceae</taxon>
        <taxon>Prymnesiales</taxon>
        <taxon>Prymnesiaceae</taxon>
        <taxon>Prymnesium</taxon>
    </lineage>
</organism>
<dbReference type="PANTHER" id="PTHR10073">
    <property type="entry name" value="DNA MISMATCH REPAIR PROTEIN MLH, PMS, MUTL"/>
    <property type="match status" value="1"/>
</dbReference>
<dbReference type="GO" id="GO:0030983">
    <property type="term" value="F:mismatched DNA binding"/>
    <property type="evidence" value="ECO:0007669"/>
    <property type="project" value="InterPro"/>
</dbReference>
<dbReference type="InterPro" id="IPR020568">
    <property type="entry name" value="Ribosomal_Su5_D2-typ_SF"/>
</dbReference>
<evidence type="ECO:0000256" key="7">
    <source>
        <dbReference type="SAM" id="SignalP"/>
    </source>
</evidence>
<comment type="caution">
    <text evidence="9">The sequence shown here is derived from an EMBL/GenBank/DDBJ whole genome shotgun (WGS) entry which is preliminary data.</text>
</comment>
<feature type="region of interest" description="Disordered" evidence="6">
    <location>
        <begin position="459"/>
        <end position="496"/>
    </location>
</feature>
<dbReference type="InterPro" id="IPR032189">
    <property type="entry name" value="Mlh1_C"/>
</dbReference>
<feature type="chain" id="PRO_5044326648" description="DNA mismatch repair protein S5 domain-containing protein" evidence="7">
    <location>
        <begin position="25"/>
        <end position="806"/>
    </location>
</feature>
<dbReference type="GO" id="GO:0140664">
    <property type="term" value="F:ATP-dependent DNA damage sensor activity"/>
    <property type="evidence" value="ECO:0007669"/>
    <property type="project" value="InterPro"/>
</dbReference>
<dbReference type="Pfam" id="PF01119">
    <property type="entry name" value="DNA_mis_repair"/>
    <property type="match status" value="1"/>
</dbReference>
<evidence type="ECO:0000256" key="6">
    <source>
        <dbReference type="SAM" id="MobiDB-lite"/>
    </source>
</evidence>
<dbReference type="GO" id="GO:0006298">
    <property type="term" value="P:mismatch repair"/>
    <property type="evidence" value="ECO:0007669"/>
    <property type="project" value="InterPro"/>
</dbReference>
<evidence type="ECO:0000259" key="8">
    <source>
        <dbReference type="SMART" id="SM01340"/>
    </source>
</evidence>
<evidence type="ECO:0000256" key="5">
    <source>
        <dbReference type="ARBA" id="ARBA00023242"/>
    </source>
</evidence>
<gene>
    <name evidence="9" type="ORF">AB1Y20_020102</name>
</gene>
<dbReference type="CDD" id="cd16926">
    <property type="entry name" value="HATPase_MutL-MLH-PMS-like"/>
    <property type="match status" value="1"/>
</dbReference>
<dbReference type="Pfam" id="PF13589">
    <property type="entry name" value="HATPase_c_3"/>
    <property type="match status" value="1"/>
</dbReference>
<dbReference type="AlphaFoldDB" id="A0AB34JX40"/>
<dbReference type="GO" id="GO:0032389">
    <property type="term" value="C:MutLalpha complex"/>
    <property type="evidence" value="ECO:0007669"/>
    <property type="project" value="TreeGrafter"/>
</dbReference>
<dbReference type="GO" id="GO:0005524">
    <property type="term" value="F:ATP binding"/>
    <property type="evidence" value="ECO:0007669"/>
    <property type="project" value="InterPro"/>
</dbReference>
<sequence>MIDIIMMTLLVRLYLFSTCSLGFGAMAGTVAERTAAGAGDAETFELGGVDPAREHRIVALDQQVVNRIAAGEVIHRPVSALKEMLENSLDAGSSSISVQAKGGGLKLLQIHDNGHGISREDFPKVCERFATSKLREYGDLEHIETFGFRGEALASISHVAHVTITSMTEGATCAYRACYADGQLTAARAGEEAEPKACAGTRGTQIVVEDMFYNVLARRNAMKSGAEEYAKLLQVMQAYAIDNAGVAMSCKKQGEASSDLHTLKEHSTVDIIRSIYGSALAKELVPLKGEEATIGLQVCGQLSNANFSAKKLTFHLFINKRLVESSVLRRTLEEVYAAYLPKGGHPFVYLSIRLPPESLDVNVHPTKREVNFLHKEEVLAAVQQFARDALISENTSRTFFTQALLPGLEVTAPVSSGEDLAQAAGNSKPAYDPRKVVRNHSGMSAGELDKYICRLSSTASASSGSAPRGGNEGSARRGQSGGGKRSRPEAEAQHAVAEGAVARSDVALCVQPSSCGSKRVTSASSSDRTWVPCELTSVQTLLRRVTQQSNRALTAVFSQHVYVGRVDSTYVLLQHLTKLFVVHIGAVSESFFYQQALRLWGNLAAIQLKPPVSVYDLARAGLNDSASGFTADDDSEADHIALGVVDLLNEKAEMLCEYLSLEIVDGQLHSLPQLVAGYIPPLCGLPLFILRLATKVDWTAEQACFQGLAEQLAILYRVSQMGEIFTPPEEGVGDVVAGSGATCAFENGGHLASQCDEDVLSEAWTIQHVLLPAIRRDYEAPSTHASNGAVVQVACTEMLYKIFERC</sequence>
<dbReference type="FunFam" id="3.30.230.10:FF:000014">
    <property type="entry name" value="DNA mismatch repair protein Mlh1"/>
    <property type="match status" value="1"/>
</dbReference>